<keyword evidence="5 7" id="KW-1133">Transmembrane helix</keyword>
<feature type="transmembrane region" description="Helical" evidence="7">
    <location>
        <begin position="120"/>
        <end position="142"/>
    </location>
</feature>
<dbReference type="InterPro" id="IPR051393">
    <property type="entry name" value="ABC_transporter_permease"/>
</dbReference>
<evidence type="ECO:0000256" key="3">
    <source>
        <dbReference type="ARBA" id="ARBA00022475"/>
    </source>
</evidence>
<keyword evidence="3" id="KW-1003">Cell membrane</keyword>
<dbReference type="GO" id="GO:0005886">
    <property type="term" value="C:plasma membrane"/>
    <property type="evidence" value="ECO:0007669"/>
    <property type="project" value="UniProtKB-SubCell"/>
</dbReference>
<dbReference type="SUPFAM" id="SSF161098">
    <property type="entry name" value="MetI-like"/>
    <property type="match status" value="1"/>
</dbReference>
<dbReference type="EMBL" id="JACRTE010000004">
    <property type="protein sequence ID" value="MBC8596139.1"/>
    <property type="molecule type" value="Genomic_DNA"/>
</dbReference>
<feature type="transmembrane region" description="Helical" evidence="7">
    <location>
        <begin position="23"/>
        <end position="42"/>
    </location>
</feature>
<dbReference type="RefSeq" id="WP_262431685.1">
    <property type="nucleotide sequence ID" value="NZ_JACRTE010000004.1"/>
</dbReference>
<evidence type="ECO:0000256" key="7">
    <source>
        <dbReference type="RuleBase" id="RU363032"/>
    </source>
</evidence>
<evidence type="ECO:0000259" key="8">
    <source>
        <dbReference type="PROSITE" id="PS50928"/>
    </source>
</evidence>
<accession>A0A926FD58</accession>
<feature type="transmembrane region" description="Helical" evidence="7">
    <location>
        <begin position="274"/>
        <end position="296"/>
    </location>
</feature>
<evidence type="ECO:0000256" key="1">
    <source>
        <dbReference type="ARBA" id="ARBA00004651"/>
    </source>
</evidence>
<dbReference type="Gene3D" id="1.10.3720.10">
    <property type="entry name" value="MetI-like"/>
    <property type="match status" value="1"/>
</dbReference>
<feature type="transmembrane region" description="Helical" evidence="7">
    <location>
        <begin position="162"/>
        <end position="179"/>
    </location>
</feature>
<name>A0A926FD58_9FIRM</name>
<dbReference type="CDD" id="cd06261">
    <property type="entry name" value="TM_PBP2"/>
    <property type="match status" value="1"/>
</dbReference>
<dbReference type="InterPro" id="IPR000515">
    <property type="entry name" value="MetI-like"/>
</dbReference>
<evidence type="ECO:0000313" key="9">
    <source>
        <dbReference type="EMBL" id="MBC8596139.1"/>
    </source>
</evidence>
<comment type="similarity">
    <text evidence="7">Belongs to the binding-protein-dependent transport system permease family.</text>
</comment>
<dbReference type="Proteomes" id="UP000647416">
    <property type="component" value="Unassembled WGS sequence"/>
</dbReference>
<evidence type="ECO:0000256" key="6">
    <source>
        <dbReference type="ARBA" id="ARBA00023136"/>
    </source>
</evidence>
<evidence type="ECO:0000313" key="10">
    <source>
        <dbReference type="Proteomes" id="UP000647416"/>
    </source>
</evidence>
<dbReference type="PROSITE" id="PS50928">
    <property type="entry name" value="ABC_TM1"/>
    <property type="match status" value="1"/>
</dbReference>
<keyword evidence="10" id="KW-1185">Reference proteome</keyword>
<feature type="transmembrane region" description="Helical" evidence="7">
    <location>
        <begin position="88"/>
        <end position="108"/>
    </location>
</feature>
<dbReference type="AlphaFoldDB" id="A0A926FD58"/>
<keyword evidence="4 7" id="KW-0812">Transmembrane</keyword>
<dbReference type="GO" id="GO:0055085">
    <property type="term" value="P:transmembrane transport"/>
    <property type="evidence" value="ECO:0007669"/>
    <property type="project" value="InterPro"/>
</dbReference>
<evidence type="ECO:0000256" key="5">
    <source>
        <dbReference type="ARBA" id="ARBA00022989"/>
    </source>
</evidence>
<comment type="subcellular location">
    <subcellularLocation>
        <location evidence="1 7">Cell membrane</location>
        <topology evidence="1 7">Multi-pass membrane protein</topology>
    </subcellularLocation>
</comment>
<comment type="caution">
    <text evidence="9">The sequence shown here is derived from an EMBL/GenBank/DDBJ whole genome shotgun (WGS) entry which is preliminary data.</text>
</comment>
<dbReference type="PANTHER" id="PTHR30193:SF41">
    <property type="entry name" value="DIACETYLCHITOBIOSE UPTAKE SYSTEM PERMEASE PROTEIN NGCF"/>
    <property type="match status" value="1"/>
</dbReference>
<reference evidence="9" key="1">
    <citation type="submission" date="2020-08" db="EMBL/GenBank/DDBJ databases">
        <title>Genome public.</title>
        <authorList>
            <person name="Liu C."/>
            <person name="Sun Q."/>
        </authorList>
    </citation>
    <scope>NUCLEOTIDE SEQUENCE</scope>
    <source>
        <strain evidence="9">NSJ-50</strain>
    </source>
</reference>
<evidence type="ECO:0000256" key="4">
    <source>
        <dbReference type="ARBA" id="ARBA00022692"/>
    </source>
</evidence>
<dbReference type="Pfam" id="PF00528">
    <property type="entry name" value="BPD_transp_1"/>
    <property type="match status" value="1"/>
</dbReference>
<organism evidence="9 10">
    <name type="scientific">Qingrenia yutianensis</name>
    <dbReference type="NCBI Taxonomy" id="2763676"/>
    <lineage>
        <taxon>Bacteria</taxon>
        <taxon>Bacillati</taxon>
        <taxon>Bacillota</taxon>
        <taxon>Clostridia</taxon>
        <taxon>Eubacteriales</taxon>
        <taxon>Oscillospiraceae</taxon>
        <taxon>Qingrenia</taxon>
    </lineage>
</organism>
<gene>
    <name evidence="9" type="ORF">H8706_04555</name>
</gene>
<proteinExistence type="inferred from homology"/>
<evidence type="ECO:0000256" key="2">
    <source>
        <dbReference type="ARBA" id="ARBA00022448"/>
    </source>
</evidence>
<dbReference type="PANTHER" id="PTHR30193">
    <property type="entry name" value="ABC TRANSPORTER PERMEASE PROTEIN"/>
    <property type="match status" value="1"/>
</dbReference>
<feature type="domain" description="ABC transmembrane type-1" evidence="8">
    <location>
        <begin position="82"/>
        <end position="295"/>
    </location>
</feature>
<keyword evidence="6 7" id="KW-0472">Membrane</keyword>
<sequence>MKIGKKEKTGAIKKNRLFAGKEAEAWLLIAPLLFLVVLLVWYPQIMSFFWSMCDMQGYTPTAFVGLKNYKNVLTNTMFVKILINTLKYVFWSLVIGYISPLVVALMLNETVHFKSGFKTLIYFPHVLPGVAVSLMWYLMYFPDEGGMLNMILSFFGMGPLEWLQNEALTIPLIIIAITWKGMPGSMLMYYATLQGVNRDLYEAATIDGAGIFRRLWSITIPQISGTMLLMLINQIISIFQIMEQPMAMTGGGPNNASISLVYWSYKQGFENFRVGPAMAIGNIVFVILIIMTIFYFKLNRKIEANN</sequence>
<keyword evidence="2 7" id="KW-0813">Transport</keyword>
<protein>
    <submittedName>
        <fullName evidence="9">Sugar ABC transporter permease</fullName>
    </submittedName>
</protein>
<feature type="transmembrane region" description="Helical" evidence="7">
    <location>
        <begin position="223"/>
        <end position="242"/>
    </location>
</feature>
<dbReference type="InterPro" id="IPR035906">
    <property type="entry name" value="MetI-like_sf"/>
</dbReference>